<reference evidence="1" key="2">
    <citation type="journal article" date="2021" name="Genome Biol. Evol.">
        <title>Developing a high-quality reference genome for a parasitic bivalve with doubly uniparental inheritance (Bivalvia: Unionida).</title>
        <authorList>
            <person name="Smith C.H."/>
        </authorList>
    </citation>
    <scope>NUCLEOTIDE SEQUENCE</scope>
    <source>
        <strain evidence="1">CHS0354</strain>
        <tissue evidence="1">Mantle</tissue>
    </source>
</reference>
<reference evidence="1" key="3">
    <citation type="submission" date="2023-05" db="EMBL/GenBank/DDBJ databases">
        <authorList>
            <person name="Smith C.H."/>
        </authorList>
    </citation>
    <scope>NUCLEOTIDE SEQUENCE</scope>
    <source>
        <strain evidence="1">CHS0354</strain>
        <tissue evidence="1">Mantle</tissue>
    </source>
</reference>
<dbReference type="AlphaFoldDB" id="A0AAE0VZF0"/>
<organism evidence="1 2">
    <name type="scientific">Potamilus streckersoni</name>
    <dbReference type="NCBI Taxonomy" id="2493646"/>
    <lineage>
        <taxon>Eukaryota</taxon>
        <taxon>Metazoa</taxon>
        <taxon>Spiralia</taxon>
        <taxon>Lophotrochozoa</taxon>
        <taxon>Mollusca</taxon>
        <taxon>Bivalvia</taxon>
        <taxon>Autobranchia</taxon>
        <taxon>Heteroconchia</taxon>
        <taxon>Palaeoheterodonta</taxon>
        <taxon>Unionida</taxon>
        <taxon>Unionoidea</taxon>
        <taxon>Unionidae</taxon>
        <taxon>Ambleminae</taxon>
        <taxon>Lampsilini</taxon>
        <taxon>Potamilus</taxon>
    </lineage>
</organism>
<evidence type="ECO:0000313" key="1">
    <source>
        <dbReference type="EMBL" id="KAK3594690.1"/>
    </source>
</evidence>
<sequence>MQDAFLSDPKSAEKEELYQQRRIKHLIEQARLKGHKQMNWIHEAHQAMKAKYGPVLSARMLSPEDCCVWSSGSDNESGAEDYETGLSKYGISVPPKGYVWTMFNQGPRRSNTTLYQS</sequence>
<gene>
    <name evidence="1" type="ORF">CHS0354_001642</name>
</gene>
<name>A0AAE0VZF0_9BIVA</name>
<dbReference type="Proteomes" id="UP001195483">
    <property type="component" value="Unassembled WGS sequence"/>
</dbReference>
<accession>A0AAE0VZF0</accession>
<reference evidence="1" key="1">
    <citation type="journal article" date="2021" name="Genome Biol. Evol.">
        <title>A High-Quality Reference Genome for a Parasitic Bivalve with Doubly Uniparental Inheritance (Bivalvia: Unionida).</title>
        <authorList>
            <person name="Smith C.H."/>
        </authorList>
    </citation>
    <scope>NUCLEOTIDE SEQUENCE</scope>
    <source>
        <strain evidence="1">CHS0354</strain>
    </source>
</reference>
<proteinExistence type="predicted"/>
<comment type="caution">
    <text evidence="1">The sequence shown here is derived from an EMBL/GenBank/DDBJ whole genome shotgun (WGS) entry which is preliminary data.</text>
</comment>
<dbReference type="EMBL" id="JAEAOA010000158">
    <property type="protein sequence ID" value="KAK3594690.1"/>
    <property type="molecule type" value="Genomic_DNA"/>
</dbReference>
<keyword evidence="2" id="KW-1185">Reference proteome</keyword>
<protein>
    <submittedName>
        <fullName evidence="1">Uncharacterized protein</fullName>
    </submittedName>
</protein>
<evidence type="ECO:0000313" key="2">
    <source>
        <dbReference type="Proteomes" id="UP001195483"/>
    </source>
</evidence>